<keyword evidence="2" id="KW-1185">Reference proteome</keyword>
<organism evidence="1 2">
    <name type="scientific">Nakamurella alba</name>
    <dbReference type="NCBI Taxonomy" id="2665158"/>
    <lineage>
        <taxon>Bacteria</taxon>
        <taxon>Bacillati</taxon>
        <taxon>Actinomycetota</taxon>
        <taxon>Actinomycetes</taxon>
        <taxon>Nakamurellales</taxon>
        <taxon>Nakamurellaceae</taxon>
        <taxon>Nakamurella</taxon>
    </lineage>
</organism>
<dbReference type="InterPro" id="IPR019920">
    <property type="entry name" value="F420-binding_dom_put"/>
</dbReference>
<proteinExistence type="predicted"/>
<dbReference type="SUPFAM" id="SSF50475">
    <property type="entry name" value="FMN-binding split barrel"/>
    <property type="match status" value="1"/>
</dbReference>
<dbReference type="Gene3D" id="2.30.110.10">
    <property type="entry name" value="Electron Transport, Fmn-binding Protein, Chain A"/>
    <property type="match status" value="1"/>
</dbReference>
<dbReference type="NCBIfam" id="TIGR03618">
    <property type="entry name" value="Rv1155_F420"/>
    <property type="match status" value="1"/>
</dbReference>
<gene>
    <name evidence="1" type="ORF">GIS00_12790</name>
</gene>
<dbReference type="RefSeq" id="WP_154768834.1">
    <property type="nucleotide sequence ID" value="NZ_WLYK01000005.1"/>
</dbReference>
<reference evidence="1 2" key="1">
    <citation type="submission" date="2019-11" db="EMBL/GenBank/DDBJ databases">
        <authorList>
            <person name="Jiang L.-Q."/>
        </authorList>
    </citation>
    <scope>NUCLEOTIDE SEQUENCE [LARGE SCALE GENOMIC DNA]</scope>
    <source>
        <strain evidence="1 2">YIM 132087</strain>
    </source>
</reference>
<accession>A0A7K1FL31</accession>
<sequence length="140" mass="14900">MPIPDSLRTLVESGPLAHLTTLNASGSPQVTVIWIGLDADDPDVLVSGHMAANLKVRNMIRDPRTVLSFDAPRTPGVFLAEHAVLTTTATVTEGGAWGLLDRLAKVYISPDATFPAPRAEGGFVIRYRIDKIAGVGPWTG</sequence>
<dbReference type="Proteomes" id="UP000460221">
    <property type="component" value="Unassembled WGS sequence"/>
</dbReference>
<evidence type="ECO:0000313" key="1">
    <source>
        <dbReference type="EMBL" id="MTD14818.1"/>
    </source>
</evidence>
<comment type="caution">
    <text evidence="1">The sequence shown here is derived from an EMBL/GenBank/DDBJ whole genome shotgun (WGS) entry which is preliminary data.</text>
</comment>
<evidence type="ECO:0000313" key="2">
    <source>
        <dbReference type="Proteomes" id="UP000460221"/>
    </source>
</evidence>
<dbReference type="InterPro" id="IPR012349">
    <property type="entry name" value="Split_barrel_FMN-bd"/>
</dbReference>
<protein>
    <submittedName>
        <fullName evidence="1">TIGR03618 family F420-dependent PPOX class oxidoreductase</fullName>
    </submittedName>
</protein>
<dbReference type="AlphaFoldDB" id="A0A7K1FL31"/>
<dbReference type="EMBL" id="WLYK01000005">
    <property type="protein sequence ID" value="MTD14818.1"/>
    <property type="molecule type" value="Genomic_DNA"/>
</dbReference>
<name>A0A7K1FL31_9ACTN</name>